<dbReference type="EMBL" id="JSWE01000146">
    <property type="protein sequence ID" value="KIE04758.1"/>
    <property type="molecule type" value="Genomic_DNA"/>
</dbReference>
<dbReference type="STRING" id="86105.NF27_FX00190"/>
<dbReference type="Proteomes" id="UP000031258">
    <property type="component" value="Unassembled WGS sequence"/>
</dbReference>
<dbReference type="InterPro" id="IPR004215">
    <property type="entry name" value="GSHS_N"/>
</dbReference>
<evidence type="ECO:0000259" key="11">
    <source>
        <dbReference type="PROSITE" id="PS50975"/>
    </source>
</evidence>
<comment type="cofactor">
    <cofactor evidence="1">
        <name>Mn(2+)</name>
        <dbReference type="ChEBI" id="CHEBI:29035"/>
    </cofactor>
</comment>
<dbReference type="HAMAP" id="MF_00162">
    <property type="entry name" value="GSH_S"/>
    <property type="match status" value="1"/>
</dbReference>
<dbReference type="PANTHER" id="PTHR21621">
    <property type="entry name" value="RIBOSOMAL PROTEIN S6 MODIFICATION PROTEIN"/>
    <property type="match status" value="1"/>
</dbReference>
<organism evidence="12 13">
    <name type="scientific">Candidatus Jidaibacter acanthamoebae</name>
    <dbReference type="NCBI Taxonomy" id="86105"/>
    <lineage>
        <taxon>Bacteria</taxon>
        <taxon>Pseudomonadati</taxon>
        <taxon>Pseudomonadota</taxon>
        <taxon>Alphaproteobacteria</taxon>
        <taxon>Rickettsiales</taxon>
        <taxon>Candidatus Midichloriaceae</taxon>
        <taxon>Candidatus Jidaibacter</taxon>
    </lineage>
</organism>
<comment type="cofactor">
    <cofactor evidence="2">
        <name>Mg(2+)</name>
        <dbReference type="ChEBI" id="CHEBI:18420"/>
    </cofactor>
</comment>
<keyword evidence="9" id="KW-0464">Manganese</keyword>
<keyword evidence="3 10" id="KW-0436">Ligase</keyword>
<comment type="catalytic activity">
    <reaction evidence="10">
        <text>gamma-L-glutamyl-L-cysteine + glycine + ATP = glutathione + ADP + phosphate + H(+)</text>
        <dbReference type="Rhea" id="RHEA:13557"/>
        <dbReference type="ChEBI" id="CHEBI:15378"/>
        <dbReference type="ChEBI" id="CHEBI:30616"/>
        <dbReference type="ChEBI" id="CHEBI:43474"/>
        <dbReference type="ChEBI" id="CHEBI:57305"/>
        <dbReference type="ChEBI" id="CHEBI:57925"/>
        <dbReference type="ChEBI" id="CHEBI:58173"/>
        <dbReference type="ChEBI" id="CHEBI:456216"/>
        <dbReference type="EC" id="6.3.2.3"/>
    </reaction>
</comment>
<name>A0A0C1QKV3_9RICK</name>
<dbReference type="PATRIC" id="fig|86105.3.peg.1437"/>
<evidence type="ECO:0000256" key="2">
    <source>
        <dbReference type="ARBA" id="ARBA00001946"/>
    </source>
</evidence>
<dbReference type="InterPro" id="IPR006284">
    <property type="entry name" value="Glut_synth_pro"/>
</dbReference>
<dbReference type="SUPFAM" id="SSF52440">
    <property type="entry name" value="PreATP-grasp domain"/>
    <property type="match status" value="1"/>
</dbReference>
<evidence type="ECO:0000256" key="3">
    <source>
        <dbReference type="ARBA" id="ARBA00022598"/>
    </source>
</evidence>
<dbReference type="InterPro" id="IPR013815">
    <property type="entry name" value="ATP_grasp_subdomain_1"/>
</dbReference>
<dbReference type="AlphaFoldDB" id="A0A0C1QKV3"/>
<sequence length="327" mass="37407">MNNLNLVQFNMTNNIVAIQMDPLNKISFATDSSWLIAYELFKRGFALFIYTPRNLFYRDDEVCARGNFIEIDVYFPAKYNISKTTVINLAKTKAVIIRQNPPFNMEYITTTYLLELIKDKTFIINNPTEIRNYAEKLCVLNFPSLTPATLIASSNAPEVMHFIETHKQVVIKPIYAFGGLDIEKIKSTTYNIKGILNKYVRKYGNFILQQYLPSIREGDKRIILLDGEILGAIKRVPEEQDFRANLVVGGSAQTTELSERDHEICLALKPELKKRGLFFVGIDIIDKYLIEINVTSPTGLVAINRLYNKNVEVEIANQIESKLNCML</sequence>
<dbReference type="SUPFAM" id="SSF56059">
    <property type="entry name" value="Glutathione synthetase ATP-binding domain-like"/>
    <property type="match status" value="1"/>
</dbReference>
<evidence type="ECO:0000256" key="1">
    <source>
        <dbReference type="ARBA" id="ARBA00001936"/>
    </source>
</evidence>
<dbReference type="NCBIfam" id="NF003573">
    <property type="entry name" value="PRK05246.1"/>
    <property type="match status" value="1"/>
</dbReference>
<dbReference type="PANTHER" id="PTHR21621:SF4">
    <property type="entry name" value="GLUTATHIONE SYNTHETASE"/>
    <property type="match status" value="1"/>
</dbReference>
<feature type="domain" description="ATP-grasp" evidence="11">
    <location>
        <begin position="134"/>
        <end position="324"/>
    </location>
</feature>
<dbReference type="EC" id="6.3.2.3" evidence="10"/>
<keyword evidence="7 10" id="KW-0067">ATP-binding</keyword>
<evidence type="ECO:0000256" key="6">
    <source>
        <dbReference type="ARBA" id="ARBA00022741"/>
    </source>
</evidence>
<dbReference type="GO" id="GO:0046872">
    <property type="term" value="F:metal ion binding"/>
    <property type="evidence" value="ECO:0007669"/>
    <property type="project" value="UniProtKB-KW"/>
</dbReference>
<dbReference type="InterPro" id="IPR016185">
    <property type="entry name" value="PreATP-grasp_dom_sf"/>
</dbReference>
<dbReference type="Gene3D" id="3.30.470.20">
    <property type="entry name" value="ATP-grasp fold, B domain"/>
    <property type="match status" value="1"/>
</dbReference>
<evidence type="ECO:0000313" key="12">
    <source>
        <dbReference type="EMBL" id="KIE04758.1"/>
    </source>
</evidence>
<dbReference type="Pfam" id="PF02955">
    <property type="entry name" value="GSH-S_ATP"/>
    <property type="match status" value="1"/>
</dbReference>
<reference evidence="12 13" key="1">
    <citation type="submission" date="2014-11" db="EMBL/GenBank/DDBJ databases">
        <title>A Rickettsiales Symbiont of Amoebae With Ancient Features.</title>
        <authorList>
            <person name="Schulz F."/>
            <person name="Martijn J."/>
            <person name="Wascher F."/>
            <person name="Kostanjsek R."/>
            <person name="Ettema T.J."/>
            <person name="Horn M."/>
        </authorList>
    </citation>
    <scope>NUCLEOTIDE SEQUENCE [LARGE SCALE GENOMIC DNA]</scope>
    <source>
        <strain evidence="12 13">UWC36</strain>
    </source>
</reference>
<evidence type="ECO:0000256" key="8">
    <source>
        <dbReference type="ARBA" id="ARBA00022842"/>
    </source>
</evidence>
<dbReference type="Gene3D" id="3.30.1490.20">
    <property type="entry name" value="ATP-grasp fold, A domain"/>
    <property type="match status" value="1"/>
</dbReference>
<comment type="caution">
    <text evidence="12">The sequence shown here is derived from an EMBL/GenBank/DDBJ whole genome shotgun (WGS) entry which is preliminary data.</text>
</comment>
<evidence type="ECO:0000256" key="5">
    <source>
        <dbReference type="ARBA" id="ARBA00022723"/>
    </source>
</evidence>
<dbReference type="InterPro" id="IPR011761">
    <property type="entry name" value="ATP-grasp"/>
</dbReference>
<dbReference type="GO" id="GO:0005737">
    <property type="term" value="C:cytoplasm"/>
    <property type="evidence" value="ECO:0007669"/>
    <property type="project" value="TreeGrafter"/>
</dbReference>
<protein>
    <recommendedName>
        <fullName evidence="10">Glutathione synthetase</fullName>
        <ecNumber evidence="10">6.3.2.3</ecNumber>
    </recommendedName>
    <alternativeName>
        <fullName evidence="10">GSH synthetase</fullName>
        <shortName evidence="10">GSH-S</shortName>
        <shortName evidence="10">GSHase</shortName>
    </alternativeName>
    <alternativeName>
        <fullName evidence="10">Glutathione synthase</fullName>
    </alternativeName>
</protein>
<keyword evidence="4 10" id="KW-0317">Glutathione biosynthesis</keyword>
<keyword evidence="13" id="KW-1185">Reference proteome</keyword>
<evidence type="ECO:0000313" key="13">
    <source>
        <dbReference type="Proteomes" id="UP000031258"/>
    </source>
</evidence>
<dbReference type="Pfam" id="PF02951">
    <property type="entry name" value="GSH-S_N"/>
    <property type="match status" value="1"/>
</dbReference>
<dbReference type="Gene3D" id="3.40.50.20">
    <property type="match status" value="1"/>
</dbReference>
<comment type="similarity">
    <text evidence="10">Belongs to the prokaryotic GSH synthase family.</text>
</comment>
<proteinExistence type="inferred from homology"/>
<dbReference type="GO" id="GO:0004363">
    <property type="term" value="F:glutathione synthase activity"/>
    <property type="evidence" value="ECO:0007669"/>
    <property type="project" value="UniProtKB-UniRule"/>
</dbReference>
<evidence type="ECO:0000256" key="7">
    <source>
        <dbReference type="ARBA" id="ARBA00022840"/>
    </source>
</evidence>
<evidence type="ECO:0000256" key="9">
    <source>
        <dbReference type="ARBA" id="ARBA00023211"/>
    </source>
</evidence>
<keyword evidence="6 10" id="KW-0547">Nucleotide-binding</keyword>
<keyword evidence="5" id="KW-0479">Metal-binding</keyword>
<accession>A0A0C1QKV3</accession>
<dbReference type="NCBIfam" id="TIGR01380">
    <property type="entry name" value="glut_syn"/>
    <property type="match status" value="1"/>
</dbReference>
<dbReference type="PROSITE" id="PS50975">
    <property type="entry name" value="ATP_GRASP"/>
    <property type="match status" value="1"/>
</dbReference>
<evidence type="ECO:0000256" key="4">
    <source>
        <dbReference type="ARBA" id="ARBA00022684"/>
    </source>
</evidence>
<comment type="pathway">
    <text evidence="10">Sulfur metabolism; glutathione biosynthesis; glutathione from L-cysteine and L-glutamate: step 2/2.</text>
</comment>
<gene>
    <name evidence="12" type="primary">gshB_2</name>
    <name evidence="10" type="synonym">gshB</name>
    <name evidence="12" type="ORF">NF27_FX00190</name>
</gene>
<evidence type="ECO:0000256" key="10">
    <source>
        <dbReference type="HAMAP-Rule" id="MF_00162"/>
    </source>
</evidence>
<dbReference type="UniPathway" id="UPA00142">
    <property type="reaction ID" value="UER00210"/>
</dbReference>
<dbReference type="InterPro" id="IPR004218">
    <property type="entry name" value="GSHS_ATP-bd"/>
</dbReference>
<keyword evidence="8" id="KW-0460">Magnesium</keyword>
<dbReference type="GO" id="GO:0005524">
    <property type="term" value="F:ATP binding"/>
    <property type="evidence" value="ECO:0007669"/>
    <property type="project" value="UniProtKB-UniRule"/>
</dbReference>